<dbReference type="Gene3D" id="3.40.390.10">
    <property type="entry name" value="Collagenase (Catalytic Domain)"/>
    <property type="match status" value="1"/>
</dbReference>
<keyword evidence="9" id="KW-0472">Membrane</keyword>
<dbReference type="Proteomes" id="UP000046392">
    <property type="component" value="Unplaced"/>
</dbReference>
<dbReference type="InterPro" id="IPR018497">
    <property type="entry name" value="Peptidase_M13_C"/>
</dbReference>
<evidence type="ECO:0000259" key="10">
    <source>
        <dbReference type="Pfam" id="PF01431"/>
    </source>
</evidence>
<feature type="domain" description="Peptidase M13 N-terminal" evidence="11">
    <location>
        <begin position="219"/>
        <end position="610"/>
    </location>
</feature>
<dbReference type="InterPro" id="IPR008753">
    <property type="entry name" value="Peptidase_M13_N"/>
</dbReference>
<protein>
    <submittedName>
        <fullName evidence="13">Neprilysin-2</fullName>
    </submittedName>
</protein>
<dbReference type="Pfam" id="PF01431">
    <property type="entry name" value="Peptidase_M13"/>
    <property type="match status" value="1"/>
</dbReference>
<keyword evidence="3" id="KW-0645">Protease</keyword>
<dbReference type="InterPro" id="IPR000718">
    <property type="entry name" value="Peptidase_M13"/>
</dbReference>
<keyword evidence="9" id="KW-1133">Transmembrane helix</keyword>
<evidence type="ECO:0000256" key="6">
    <source>
        <dbReference type="ARBA" id="ARBA00022833"/>
    </source>
</evidence>
<evidence type="ECO:0000256" key="2">
    <source>
        <dbReference type="ARBA" id="ARBA00007357"/>
    </source>
</evidence>
<accession>A0A0N5CD54</accession>
<dbReference type="GO" id="GO:0004222">
    <property type="term" value="F:metalloendopeptidase activity"/>
    <property type="evidence" value="ECO:0007669"/>
    <property type="project" value="InterPro"/>
</dbReference>
<keyword evidence="9" id="KW-0812">Transmembrane</keyword>
<evidence type="ECO:0000256" key="3">
    <source>
        <dbReference type="ARBA" id="ARBA00022670"/>
    </source>
</evidence>
<dbReference type="GO" id="GO:0046872">
    <property type="term" value="F:metal ion binding"/>
    <property type="evidence" value="ECO:0007669"/>
    <property type="project" value="UniProtKB-KW"/>
</dbReference>
<dbReference type="CDD" id="cd08662">
    <property type="entry name" value="M13"/>
    <property type="match status" value="1"/>
</dbReference>
<reference evidence="13" key="1">
    <citation type="submission" date="2017-02" db="UniProtKB">
        <authorList>
            <consortium name="WormBaseParasite"/>
        </authorList>
    </citation>
    <scope>IDENTIFICATION</scope>
</reference>
<evidence type="ECO:0000313" key="13">
    <source>
        <dbReference type="WBParaSite" id="SPAL_0001580000.3"/>
    </source>
</evidence>
<dbReference type="PROSITE" id="PS51885">
    <property type="entry name" value="NEPRILYSIN"/>
    <property type="match status" value="1"/>
</dbReference>
<keyword evidence="12" id="KW-1185">Reference proteome</keyword>
<evidence type="ECO:0000256" key="7">
    <source>
        <dbReference type="ARBA" id="ARBA00023049"/>
    </source>
</evidence>
<dbReference type="PANTHER" id="PTHR11733:SF192">
    <property type="entry name" value="NEPRILYSIN-21"/>
    <property type="match status" value="1"/>
</dbReference>
<keyword evidence="5" id="KW-0378">Hydrolase</keyword>
<keyword evidence="6" id="KW-0862">Zinc</keyword>
<dbReference type="Pfam" id="PF05649">
    <property type="entry name" value="Peptidase_M13_N"/>
    <property type="match status" value="1"/>
</dbReference>
<evidence type="ECO:0000256" key="9">
    <source>
        <dbReference type="SAM" id="Phobius"/>
    </source>
</evidence>
<dbReference type="GO" id="GO:0005886">
    <property type="term" value="C:plasma membrane"/>
    <property type="evidence" value="ECO:0007669"/>
    <property type="project" value="TreeGrafter"/>
</dbReference>
<evidence type="ECO:0000256" key="8">
    <source>
        <dbReference type="SAM" id="MobiDB-lite"/>
    </source>
</evidence>
<dbReference type="AlphaFoldDB" id="A0A0N5CD54"/>
<evidence type="ECO:0000256" key="4">
    <source>
        <dbReference type="ARBA" id="ARBA00022723"/>
    </source>
</evidence>
<feature type="transmembrane region" description="Helical" evidence="9">
    <location>
        <begin position="136"/>
        <end position="159"/>
    </location>
</feature>
<proteinExistence type="inferred from homology"/>
<name>A0A0N5CD54_STREA</name>
<sequence length="878" mass="101699">MSEKIYASDWAKSPNVTLSVDNCEENCKENNDYCQTDESYYATPIFVTNLNIPKKIKSSNSYMSNGSPELANYSISKQSNLNDNENIRTPKHSNNKKNNGSVSASTTTSTGLLLPYKKKKKKGYCCFGFLTRCECFLLISCFLLVLLLLSVSLFWLVLLHGYRLFTDGFNPWTTSNQLFKQNMSFDITAVHHNKAVCTSKDCVSIAAFLSSNLNPKIDPCDDFYEFACGNYHLNQELPLNKPIRHTIFDVQSKLQRQLKRMLEEPIKPTDKSWDRLTKKFYMKCNDELSMTKNSKNSFIKVLNEIGGWPVLEDSWEEWPHTWEYQLGDVLNKTGLNAAIIEITVSQDPKDSDIHVIEIDQPKWGMGVRWPYIPGHPGMLANYTELLIQVAMNMGATREKAEKDMKEVLEFEMQLVNFSVDEMTRREPQRANNRFQLWQIEQMYPNIKMGDYIKRVFTGIYDITPNETLIIREVSYLKGIQFVMTNTPKRVIANYLGFRFIHAYKAFLSINDREPFYIFRKNQTEMTTMIPTERWDECVSYTSQVLDMPLGKMFVEQFFARDYAMDKMNELTGYLKESFYRELLNADWMDSKTKERAINKAENIEYKIGYPETLFNDTWMQQYWGDKIPSDREPILQLTIRIKNKRNFDELKRLKKPVDRSLWYQGPAQVDAFYAPNLNEMIFPAGIMQFPFLTPGVPNYITYGMVGAVIGHEVSHAFDDQGGRYDEKGNLHNWWDLETINKFYAKADCFVKQYDSIKIEEVGINLNGRLSLGENIADNSGLKTAYEAYSLWLSNSSSSEPALPGLQNFSSQQLFFLAYANNWCSMVRSQHYFQLIMTDPHAPGKYRAIIPLQNRPEFAKAYNCPSGSAMNPYKKCSVW</sequence>
<evidence type="ECO:0000256" key="1">
    <source>
        <dbReference type="ARBA" id="ARBA00001947"/>
    </source>
</evidence>
<dbReference type="Gene3D" id="1.10.1380.10">
    <property type="entry name" value="Neutral endopeptidase , domain2"/>
    <property type="match status" value="1"/>
</dbReference>
<comment type="cofactor">
    <cofactor evidence="1">
        <name>Zn(2+)</name>
        <dbReference type="ChEBI" id="CHEBI:29105"/>
    </cofactor>
</comment>
<feature type="region of interest" description="Disordered" evidence="8">
    <location>
        <begin position="84"/>
        <end position="107"/>
    </location>
</feature>
<evidence type="ECO:0000256" key="5">
    <source>
        <dbReference type="ARBA" id="ARBA00022801"/>
    </source>
</evidence>
<dbReference type="PRINTS" id="PR00786">
    <property type="entry name" value="NEPRILYSIN"/>
</dbReference>
<comment type="similarity">
    <text evidence="2">Belongs to the peptidase M13 family.</text>
</comment>
<dbReference type="GO" id="GO:0016485">
    <property type="term" value="P:protein processing"/>
    <property type="evidence" value="ECO:0007669"/>
    <property type="project" value="TreeGrafter"/>
</dbReference>
<evidence type="ECO:0000259" key="11">
    <source>
        <dbReference type="Pfam" id="PF05649"/>
    </source>
</evidence>
<evidence type="ECO:0000313" key="12">
    <source>
        <dbReference type="Proteomes" id="UP000046392"/>
    </source>
</evidence>
<dbReference type="SUPFAM" id="SSF55486">
    <property type="entry name" value="Metalloproteases ('zincins'), catalytic domain"/>
    <property type="match status" value="1"/>
</dbReference>
<keyword evidence="4" id="KW-0479">Metal-binding</keyword>
<dbReference type="WBParaSite" id="SPAL_0001580000.3">
    <property type="protein sequence ID" value="SPAL_0001580000.3"/>
    <property type="gene ID" value="SPAL_0001580000"/>
</dbReference>
<feature type="domain" description="Peptidase M13 C-terminal" evidence="10">
    <location>
        <begin position="671"/>
        <end position="877"/>
    </location>
</feature>
<keyword evidence="7" id="KW-0482">Metalloprotease</keyword>
<dbReference type="InterPro" id="IPR042089">
    <property type="entry name" value="Peptidase_M13_dom_2"/>
</dbReference>
<dbReference type="InterPro" id="IPR024079">
    <property type="entry name" value="MetalloPept_cat_dom_sf"/>
</dbReference>
<dbReference type="PANTHER" id="PTHR11733">
    <property type="entry name" value="ZINC METALLOPROTEASE FAMILY M13 NEPRILYSIN-RELATED"/>
    <property type="match status" value="1"/>
</dbReference>
<organism evidence="12 13">
    <name type="scientific">Strongyloides papillosus</name>
    <name type="common">Intestinal threadworm</name>
    <dbReference type="NCBI Taxonomy" id="174720"/>
    <lineage>
        <taxon>Eukaryota</taxon>
        <taxon>Metazoa</taxon>
        <taxon>Ecdysozoa</taxon>
        <taxon>Nematoda</taxon>
        <taxon>Chromadorea</taxon>
        <taxon>Rhabditida</taxon>
        <taxon>Tylenchina</taxon>
        <taxon>Panagrolaimomorpha</taxon>
        <taxon>Strongyloidoidea</taxon>
        <taxon>Strongyloididae</taxon>
        <taxon>Strongyloides</taxon>
    </lineage>
</organism>